<evidence type="ECO:0000259" key="4">
    <source>
        <dbReference type="PROSITE" id="PS51898"/>
    </source>
</evidence>
<dbReference type="Proteomes" id="UP000215455">
    <property type="component" value="Unassembled WGS sequence"/>
</dbReference>
<dbReference type="InterPro" id="IPR038488">
    <property type="entry name" value="Integrase_DNA-bd_sf"/>
</dbReference>
<evidence type="ECO:0000313" key="5">
    <source>
        <dbReference type="EMBL" id="OXR31814.1"/>
    </source>
</evidence>
<keyword evidence="2" id="KW-0229">DNA integration</keyword>
<accession>A0ABX4DUI3</accession>
<evidence type="ECO:0000256" key="3">
    <source>
        <dbReference type="ARBA" id="ARBA00023172"/>
    </source>
</evidence>
<dbReference type="PANTHER" id="PTHR30629">
    <property type="entry name" value="PROPHAGE INTEGRASE"/>
    <property type="match status" value="1"/>
</dbReference>
<keyword evidence="3" id="KW-0233">DNA recombination</keyword>
<comment type="similarity">
    <text evidence="1">Belongs to the 'phage' integrase family.</text>
</comment>
<reference evidence="5 6" key="1">
    <citation type="submission" date="2017-06" db="EMBL/GenBank/DDBJ databases">
        <authorList>
            <person name="Furmanczyk E.M."/>
        </authorList>
    </citation>
    <scope>NUCLEOTIDE SEQUENCE [LARGE SCALE GENOMIC DNA]</scope>
    <source>
        <strain evidence="5 6">DSM 16611</strain>
    </source>
</reference>
<organism evidence="5 6">
    <name type="scientific">Pseudomonas umsongensis</name>
    <dbReference type="NCBI Taxonomy" id="198618"/>
    <lineage>
        <taxon>Bacteria</taxon>
        <taxon>Pseudomonadati</taxon>
        <taxon>Pseudomonadota</taxon>
        <taxon>Gammaproteobacteria</taxon>
        <taxon>Pseudomonadales</taxon>
        <taxon>Pseudomonadaceae</taxon>
        <taxon>Pseudomonas</taxon>
    </lineage>
</organism>
<gene>
    <name evidence="5" type="ORF">PSUM_19530</name>
</gene>
<feature type="domain" description="Tyr recombinase" evidence="4">
    <location>
        <begin position="248"/>
        <end position="424"/>
    </location>
</feature>
<dbReference type="InterPro" id="IPR011010">
    <property type="entry name" value="DNA_brk_join_enz"/>
</dbReference>
<dbReference type="PANTHER" id="PTHR30629:SF6">
    <property type="entry name" value="PROPHAGE INTEGRASE INTA-RELATED"/>
    <property type="match status" value="1"/>
</dbReference>
<dbReference type="InterPro" id="IPR050808">
    <property type="entry name" value="Phage_Integrase"/>
</dbReference>
<dbReference type="Gene3D" id="1.10.443.10">
    <property type="entry name" value="Intergrase catalytic core"/>
    <property type="match status" value="1"/>
</dbReference>
<dbReference type="Gene3D" id="3.30.160.390">
    <property type="entry name" value="Integrase, DNA-binding domain"/>
    <property type="match status" value="1"/>
</dbReference>
<dbReference type="InterPro" id="IPR002104">
    <property type="entry name" value="Integrase_catalytic"/>
</dbReference>
<dbReference type="InterPro" id="IPR013762">
    <property type="entry name" value="Integrase-like_cat_sf"/>
</dbReference>
<keyword evidence="6" id="KW-1185">Reference proteome</keyword>
<evidence type="ECO:0000313" key="6">
    <source>
        <dbReference type="Proteomes" id="UP000215455"/>
    </source>
</evidence>
<evidence type="ECO:0000256" key="1">
    <source>
        <dbReference type="ARBA" id="ARBA00008857"/>
    </source>
</evidence>
<evidence type="ECO:0000256" key="2">
    <source>
        <dbReference type="ARBA" id="ARBA00022908"/>
    </source>
</evidence>
<dbReference type="EMBL" id="NIWU01000003">
    <property type="protein sequence ID" value="OXR31814.1"/>
    <property type="molecule type" value="Genomic_DNA"/>
</dbReference>
<name>A0ABX4DUI3_9PSED</name>
<dbReference type="InterPro" id="IPR025166">
    <property type="entry name" value="Integrase_DNA_bind_dom"/>
</dbReference>
<dbReference type="Pfam" id="PF13356">
    <property type="entry name" value="Arm-DNA-bind_3"/>
    <property type="match status" value="1"/>
</dbReference>
<comment type="caution">
    <text evidence="5">The sequence shown here is derived from an EMBL/GenBank/DDBJ whole genome shotgun (WGS) entry which is preliminary data.</text>
</comment>
<dbReference type="Pfam" id="PF00589">
    <property type="entry name" value="Phage_integrase"/>
    <property type="match status" value="1"/>
</dbReference>
<dbReference type="PROSITE" id="PS51898">
    <property type="entry name" value="TYR_RECOMBINASE"/>
    <property type="match status" value="1"/>
</dbReference>
<protein>
    <submittedName>
        <fullName evidence="5">Preprotein translocase</fullName>
    </submittedName>
</protein>
<proteinExistence type="inferred from homology"/>
<dbReference type="SUPFAM" id="SSF56349">
    <property type="entry name" value="DNA breaking-rejoining enzymes"/>
    <property type="match status" value="1"/>
</dbReference>
<sequence>MLTKCLQRFGGVMGQKKRFGLTVKRINDLMPPAAVGGQDFYWSADQAGLAVRVTAGKKAFIWQGRYLGKVVRITIGDWPGKSIGDAEKVARTFQAELDQGRDPRQLKKDNEAAAAAAVEQARLEIVTLADGWADYLADRRSHWGDAHYQDHVNLAKAGGEKRKRGAGETVAGPLHSLMGLPLSALSGEALERWAAQEGATRPTRARLAMRCLKAFLRWAADEPKYRAVVAGDQAITKRAKDRLGRAEAKQGCLLKEQLPAWFAAVRGIDNIVISAYLQTLLLIGSRPGELLALKWSDIDWKWHSLTIRDKDASKGGRDGTRTIPMTPYVERLLSDLPRRNQWVFSSPASTTGRISEANHALDRACAVAGVSVTPHDLRRSFVSLSEWLELPSGVIAQIGGHKPSATQERHYKVRPLDLLRLHHERFETWMLEQARLPVPMSDGHRLRAVQ</sequence>